<dbReference type="Proteomes" id="UP000198564">
    <property type="component" value="Unassembled WGS sequence"/>
</dbReference>
<gene>
    <name evidence="2" type="ORF">SAMN04488113_1603</name>
</gene>
<feature type="transmembrane region" description="Helical" evidence="1">
    <location>
        <begin position="6"/>
        <end position="24"/>
    </location>
</feature>
<proteinExistence type="predicted"/>
<protein>
    <submittedName>
        <fullName evidence="2">Uncharacterized protein</fullName>
    </submittedName>
</protein>
<keyword evidence="3" id="KW-1185">Reference proteome</keyword>
<dbReference type="EMBL" id="FNYW01000060">
    <property type="protein sequence ID" value="SEJ05425.1"/>
    <property type="molecule type" value="Genomic_DNA"/>
</dbReference>
<evidence type="ECO:0000313" key="3">
    <source>
        <dbReference type="Proteomes" id="UP000198564"/>
    </source>
</evidence>
<dbReference type="AlphaFoldDB" id="A0A1H6VZG4"/>
<keyword evidence="1" id="KW-1133">Transmembrane helix</keyword>
<accession>A0A1H6VZG4</accession>
<sequence>MISNIALFSAMFCLISSIIYEVFIQKDKSEKRWDDKAVLILSILTGIFFLIYYFSL</sequence>
<feature type="transmembrane region" description="Helical" evidence="1">
    <location>
        <begin position="36"/>
        <end position="55"/>
    </location>
</feature>
<evidence type="ECO:0000256" key="1">
    <source>
        <dbReference type="SAM" id="Phobius"/>
    </source>
</evidence>
<evidence type="ECO:0000313" key="2">
    <source>
        <dbReference type="EMBL" id="SEJ05425.1"/>
    </source>
</evidence>
<organism evidence="2 3">
    <name type="scientific">Alkalibacterium gilvum</name>
    <dbReference type="NCBI Taxonomy" id="1130080"/>
    <lineage>
        <taxon>Bacteria</taxon>
        <taxon>Bacillati</taxon>
        <taxon>Bacillota</taxon>
        <taxon>Bacilli</taxon>
        <taxon>Lactobacillales</taxon>
        <taxon>Carnobacteriaceae</taxon>
        <taxon>Alkalibacterium</taxon>
    </lineage>
</organism>
<reference evidence="3" key="1">
    <citation type="submission" date="2016-10" db="EMBL/GenBank/DDBJ databases">
        <authorList>
            <person name="Varghese N."/>
            <person name="Submissions S."/>
        </authorList>
    </citation>
    <scope>NUCLEOTIDE SEQUENCE [LARGE SCALE GENOMIC DNA]</scope>
    <source>
        <strain evidence="3">DSM 25751</strain>
    </source>
</reference>
<keyword evidence="1" id="KW-0472">Membrane</keyword>
<name>A0A1H6VZG4_9LACT</name>
<keyword evidence="1" id="KW-0812">Transmembrane</keyword>